<dbReference type="OrthoDB" id="1646266at2759"/>
<gene>
    <name evidence="1" type="ORF">CEY00_Acc12097</name>
</gene>
<dbReference type="STRING" id="1590841.A0A2R6QY48"/>
<name>A0A2R6QY48_ACTCC</name>
<organism evidence="1 2">
    <name type="scientific">Actinidia chinensis var. chinensis</name>
    <name type="common">Chinese soft-hair kiwi</name>
    <dbReference type="NCBI Taxonomy" id="1590841"/>
    <lineage>
        <taxon>Eukaryota</taxon>
        <taxon>Viridiplantae</taxon>
        <taxon>Streptophyta</taxon>
        <taxon>Embryophyta</taxon>
        <taxon>Tracheophyta</taxon>
        <taxon>Spermatophyta</taxon>
        <taxon>Magnoliopsida</taxon>
        <taxon>eudicotyledons</taxon>
        <taxon>Gunneridae</taxon>
        <taxon>Pentapetalae</taxon>
        <taxon>asterids</taxon>
        <taxon>Ericales</taxon>
        <taxon>Actinidiaceae</taxon>
        <taxon>Actinidia</taxon>
    </lineage>
</organism>
<protein>
    <submittedName>
        <fullName evidence="1">Replication factor C subunit like</fullName>
    </submittedName>
</protein>
<reference evidence="2" key="2">
    <citation type="journal article" date="2018" name="BMC Genomics">
        <title>A manually annotated Actinidia chinensis var. chinensis (kiwifruit) genome highlights the challenges associated with draft genomes and gene prediction in plants.</title>
        <authorList>
            <person name="Pilkington S.M."/>
            <person name="Crowhurst R."/>
            <person name="Hilario E."/>
            <person name="Nardozza S."/>
            <person name="Fraser L."/>
            <person name="Peng Y."/>
            <person name="Gunaseelan K."/>
            <person name="Simpson R."/>
            <person name="Tahir J."/>
            <person name="Deroles S.C."/>
            <person name="Templeton K."/>
            <person name="Luo Z."/>
            <person name="Davy M."/>
            <person name="Cheng C."/>
            <person name="McNeilage M."/>
            <person name="Scaglione D."/>
            <person name="Liu Y."/>
            <person name="Zhang Q."/>
            <person name="Datson P."/>
            <person name="De Silva N."/>
            <person name="Gardiner S.E."/>
            <person name="Bassett H."/>
            <person name="Chagne D."/>
            <person name="McCallum J."/>
            <person name="Dzierzon H."/>
            <person name="Deng C."/>
            <person name="Wang Y.Y."/>
            <person name="Barron L."/>
            <person name="Manako K."/>
            <person name="Bowen J."/>
            <person name="Foster T.M."/>
            <person name="Erridge Z.A."/>
            <person name="Tiffin H."/>
            <person name="Waite C.N."/>
            <person name="Davies K.M."/>
            <person name="Grierson E.P."/>
            <person name="Laing W.A."/>
            <person name="Kirk R."/>
            <person name="Chen X."/>
            <person name="Wood M."/>
            <person name="Montefiori M."/>
            <person name="Brummell D.A."/>
            <person name="Schwinn K.E."/>
            <person name="Catanach A."/>
            <person name="Fullerton C."/>
            <person name="Li D."/>
            <person name="Meiyalaghan S."/>
            <person name="Nieuwenhuizen N."/>
            <person name="Read N."/>
            <person name="Prakash R."/>
            <person name="Hunter D."/>
            <person name="Zhang H."/>
            <person name="McKenzie M."/>
            <person name="Knabel M."/>
            <person name="Harris A."/>
            <person name="Allan A.C."/>
            <person name="Gleave A."/>
            <person name="Chen A."/>
            <person name="Janssen B.J."/>
            <person name="Plunkett B."/>
            <person name="Ampomah-Dwamena C."/>
            <person name="Voogd C."/>
            <person name="Leif D."/>
            <person name="Lafferty D."/>
            <person name="Souleyre E.J.F."/>
            <person name="Varkonyi-Gasic E."/>
            <person name="Gambi F."/>
            <person name="Hanley J."/>
            <person name="Yao J.L."/>
            <person name="Cheung J."/>
            <person name="David K.M."/>
            <person name="Warren B."/>
            <person name="Marsh K."/>
            <person name="Snowden K.C."/>
            <person name="Lin-Wang K."/>
            <person name="Brian L."/>
            <person name="Martinez-Sanchez M."/>
            <person name="Wang M."/>
            <person name="Ileperuma N."/>
            <person name="Macnee N."/>
            <person name="Campin R."/>
            <person name="McAtee P."/>
            <person name="Drummond R.S.M."/>
            <person name="Espley R.V."/>
            <person name="Ireland H.S."/>
            <person name="Wu R."/>
            <person name="Atkinson R.G."/>
            <person name="Karunairetnam S."/>
            <person name="Bulley S."/>
            <person name="Chunkath S."/>
            <person name="Hanley Z."/>
            <person name="Storey R."/>
            <person name="Thrimawithana A.H."/>
            <person name="Thomson S."/>
            <person name="David C."/>
            <person name="Testolin R."/>
            <person name="Huang H."/>
            <person name="Hellens R.P."/>
            <person name="Schaffer R.J."/>
        </authorList>
    </citation>
    <scope>NUCLEOTIDE SEQUENCE [LARGE SCALE GENOMIC DNA]</scope>
    <source>
        <strain evidence="2">cv. Red5</strain>
    </source>
</reference>
<keyword evidence="2" id="KW-1185">Reference proteome</keyword>
<evidence type="ECO:0000313" key="2">
    <source>
        <dbReference type="Proteomes" id="UP000241394"/>
    </source>
</evidence>
<dbReference type="Proteomes" id="UP000241394">
    <property type="component" value="Chromosome LG11"/>
</dbReference>
<dbReference type="Pfam" id="PF09741">
    <property type="entry name" value="DUF2045"/>
    <property type="match status" value="1"/>
</dbReference>
<proteinExistence type="predicted"/>
<dbReference type="OMA" id="MDSHIWR"/>
<dbReference type="InterPro" id="IPR019141">
    <property type="entry name" value="DUF2045"/>
</dbReference>
<dbReference type="AlphaFoldDB" id="A0A2R6QY48"/>
<sequence length="142" mass="16470">MHSDGEETSARLELLGMVKKHSKLLGKTIVDKEDAADVEMDSHIWRDVMDLYFVLGRESRDRQGDDLVFFVRKLILQGYGSSDHMEGNSPYFVRRWAPKVVKTVYASPSHVDFHNKGKFLKQHLHIQIYVLQLMTLIPLLMQ</sequence>
<accession>A0A2R6QY48</accession>
<dbReference type="Gramene" id="PSS17310">
    <property type="protein sequence ID" value="PSS17310"/>
    <property type="gene ID" value="CEY00_Acc12097"/>
</dbReference>
<dbReference type="InParanoid" id="A0A2R6QY48"/>
<dbReference type="EMBL" id="NKQK01000011">
    <property type="protein sequence ID" value="PSS17310.1"/>
    <property type="molecule type" value="Genomic_DNA"/>
</dbReference>
<reference evidence="1 2" key="1">
    <citation type="submission" date="2017-07" db="EMBL/GenBank/DDBJ databases">
        <title>An improved, manually edited Actinidia chinensis var. chinensis (kiwifruit) genome highlights the challenges associated with draft genomes and gene prediction in plants.</title>
        <authorList>
            <person name="Pilkington S."/>
            <person name="Crowhurst R."/>
            <person name="Hilario E."/>
            <person name="Nardozza S."/>
            <person name="Fraser L."/>
            <person name="Peng Y."/>
            <person name="Gunaseelan K."/>
            <person name="Simpson R."/>
            <person name="Tahir J."/>
            <person name="Deroles S."/>
            <person name="Templeton K."/>
            <person name="Luo Z."/>
            <person name="Davy M."/>
            <person name="Cheng C."/>
            <person name="Mcneilage M."/>
            <person name="Scaglione D."/>
            <person name="Liu Y."/>
            <person name="Zhang Q."/>
            <person name="Datson P."/>
            <person name="De Silva N."/>
            <person name="Gardiner S."/>
            <person name="Bassett H."/>
            <person name="Chagne D."/>
            <person name="Mccallum J."/>
            <person name="Dzierzon H."/>
            <person name="Deng C."/>
            <person name="Wang Y.-Y."/>
            <person name="Barron N."/>
            <person name="Manako K."/>
            <person name="Bowen J."/>
            <person name="Foster T."/>
            <person name="Erridge Z."/>
            <person name="Tiffin H."/>
            <person name="Waite C."/>
            <person name="Davies K."/>
            <person name="Grierson E."/>
            <person name="Laing W."/>
            <person name="Kirk R."/>
            <person name="Chen X."/>
            <person name="Wood M."/>
            <person name="Montefiori M."/>
            <person name="Brummell D."/>
            <person name="Schwinn K."/>
            <person name="Catanach A."/>
            <person name="Fullerton C."/>
            <person name="Li D."/>
            <person name="Meiyalaghan S."/>
            <person name="Nieuwenhuizen N."/>
            <person name="Read N."/>
            <person name="Prakash R."/>
            <person name="Hunter D."/>
            <person name="Zhang H."/>
            <person name="Mckenzie M."/>
            <person name="Knabel M."/>
            <person name="Harris A."/>
            <person name="Allan A."/>
            <person name="Chen A."/>
            <person name="Janssen B."/>
            <person name="Plunkett B."/>
            <person name="Dwamena C."/>
            <person name="Voogd C."/>
            <person name="Leif D."/>
            <person name="Lafferty D."/>
            <person name="Souleyre E."/>
            <person name="Varkonyi-Gasic E."/>
            <person name="Gambi F."/>
            <person name="Hanley J."/>
            <person name="Yao J.-L."/>
            <person name="Cheung J."/>
            <person name="David K."/>
            <person name="Warren B."/>
            <person name="Marsh K."/>
            <person name="Snowden K."/>
            <person name="Lin-Wang K."/>
            <person name="Brian L."/>
            <person name="Martinez-Sanchez M."/>
            <person name="Wang M."/>
            <person name="Ileperuma N."/>
            <person name="Macnee N."/>
            <person name="Campin R."/>
            <person name="Mcatee P."/>
            <person name="Drummond R."/>
            <person name="Espley R."/>
            <person name="Ireland H."/>
            <person name="Wu R."/>
            <person name="Atkinson R."/>
            <person name="Karunairetnam S."/>
            <person name="Bulley S."/>
            <person name="Chunkath S."/>
            <person name="Hanley Z."/>
            <person name="Storey R."/>
            <person name="Thrimawithana A."/>
            <person name="Thomson S."/>
            <person name="David C."/>
            <person name="Testolin R."/>
        </authorList>
    </citation>
    <scope>NUCLEOTIDE SEQUENCE [LARGE SCALE GENOMIC DNA]</scope>
    <source>
        <strain evidence="2">cv. Red5</strain>
        <tissue evidence="1">Young leaf</tissue>
    </source>
</reference>
<feature type="non-terminal residue" evidence="1">
    <location>
        <position position="142"/>
    </location>
</feature>
<evidence type="ECO:0000313" key="1">
    <source>
        <dbReference type="EMBL" id="PSS17310.1"/>
    </source>
</evidence>
<comment type="caution">
    <text evidence="1">The sequence shown here is derived from an EMBL/GenBank/DDBJ whole genome shotgun (WGS) entry which is preliminary data.</text>
</comment>